<dbReference type="GO" id="GO:0042834">
    <property type="term" value="F:peptidoglycan binding"/>
    <property type="evidence" value="ECO:0007669"/>
    <property type="project" value="InterPro"/>
</dbReference>
<dbReference type="InterPro" id="IPR041268">
    <property type="entry name" value="HU-CCDC81_bac_2"/>
</dbReference>
<dbReference type="InterPro" id="IPR007730">
    <property type="entry name" value="SPOR-like_dom"/>
</dbReference>
<organism evidence="2 3">
    <name type="scientific">Flavobacterium zepuense</name>
    <dbReference type="NCBI Taxonomy" id="2593302"/>
    <lineage>
        <taxon>Bacteria</taxon>
        <taxon>Pseudomonadati</taxon>
        <taxon>Bacteroidota</taxon>
        <taxon>Flavobacteriia</taxon>
        <taxon>Flavobacteriales</taxon>
        <taxon>Flavobacteriaceae</taxon>
        <taxon>Flavobacterium</taxon>
    </lineage>
</organism>
<dbReference type="Gene3D" id="3.30.70.1070">
    <property type="entry name" value="Sporulation related repeat"/>
    <property type="match status" value="1"/>
</dbReference>
<sequence length="312" mass="34470">MIEKHISALLYRYQCVTVPGFGAFLTEIRPSYLDANSHTFYPPKKLVSFNANVKNNDGLLANHIALQEKISYSAAVHAVAVAVEDWKQVLNNYDIITLKNLGEIGLNAEGSLVFTPDVPVNYLTEAFGLSAVVASAVRREELKAEVEALEERAPIIFTPERKRSYSYLKYAAVFAVLTGAGVTGFKTYHDQQVEIQTLAVQNSVQEKVQQQIQQATFFIDNPLPAVTLPLKVEAPANTPYHVVAGAYKSEANADKAVAQLIAKGFKAQRLQPNKFGLYPVSYGGYATYAEAQTGMRQIHKTDNPEAWLMVKK</sequence>
<dbReference type="OrthoDB" id="653949at2"/>
<dbReference type="PROSITE" id="PS51724">
    <property type="entry name" value="SPOR"/>
    <property type="match status" value="1"/>
</dbReference>
<keyword evidence="3" id="KW-1185">Reference proteome</keyword>
<dbReference type="AlphaFoldDB" id="A0A552UWQ7"/>
<dbReference type="Pfam" id="PF18174">
    <property type="entry name" value="HU-CCDC81_bac_1"/>
    <property type="match status" value="1"/>
</dbReference>
<proteinExistence type="predicted"/>
<gene>
    <name evidence="2" type="ORF">FMM05_17410</name>
</gene>
<name>A0A552UWQ7_9FLAO</name>
<dbReference type="SUPFAM" id="SSF110997">
    <property type="entry name" value="Sporulation related repeat"/>
    <property type="match status" value="1"/>
</dbReference>
<evidence type="ECO:0000313" key="3">
    <source>
        <dbReference type="Proteomes" id="UP000320643"/>
    </source>
</evidence>
<dbReference type="InterPro" id="IPR036680">
    <property type="entry name" value="SPOR-like_sf"/>
</dbReference>
<dbReference type="EMBL" id="VJVZ01000012">
    <property type="protein sequence ID" value="TRW22664.1"/>
    <property type="molecule type" value="Genomic_DNA"/>
</dbReference>
<evidence type="ECO:0000259" key="1">
    <source>
        <dbReference type="PROSITE" id="PS51724"/>
    </source>
</evidence>
<dbReference type="InterPro" id="IPR040495">
    <property type="entry name" value="HU-CCDC81_bac_1"/>
</dbReference>
<dbReference type="Pfam" id="PF05036">
    <property type="entry name" value="SPOR"/>
    <property type="match status" value="1"/>
</dbReference>
<accession>A0A552UWQ7</accession>
<dbReference type="Pfam" id="PF18175">
    <property type="entry name" value="HU-CCDC81_bac_2"/>
    <property type="match status" value="1"/>
</dbReference>
<reference evidence="2 3" key="1">
    <citation type="submission" date="2019-07" db="EMBL/GenBank/DDBJ databases">
        <title>Flavobacterium sp. nov., isolated from glacier ice.</title>
        <authorList>
            <person name="Liu Q."/>
            <person name="Xin Y.-H."/>
        </authorList>
    </citation>
    <scope>NUCLEOTIDE SEQUENCE [LARGE SCALE GENOMIC DNA]</scope>
    <source>
        <strain evidence="2 3">ZT4R6</strain>
    </source>
</reference>
<protein>
    <submittedName>
        <fullName evidence="2">SPOR domain-containing protein</fullName>
    </submittedName>
</protein>
<dbReference type="Proteomes" id="UP000320643">
    <property type="component" value="Unassembled WGS sequence"/>
</dbReference>
<evidence type="ECO:0000313" key="2">
    <source>
        <dbReference type="EMBL" id="TRW22664.1"/>
    </source>
</evidence>
<feature type="domain" description="SPOR" evidence="1">
    <location>
        <begin position="234"/>
        <end position="311"/>
    </location>
</feature>
<comment type="caution">
    <text evidence="2">The sequence shown here is derived from an EMBL/GenBank/DDBJ whole genome shotgun (WGS) entry which is preliminary data.</text>
</comment>